<proteinExistence type="predicted"/>
<evidence type="ECO:0000313" key="2">
    <source>
        <dbReference type="Proteomes" id="UP001055879"/>
    </source>
</evidence>
<reference evidence="2" key="1">
    <citation type="journal article" date="2022" name="Mol. Ecol. Resour.">
        <title>The genomes of chicory, endive, great burdock and yacon provide insights into Asteraceae palaeo-polyploidization history and plant inulin production.</title>
        <authorList>
            <person name="Fan W."/>
            <person name="Wang S."/>
            <person name="Wang H."/>
            <person name="Wang A."/>
            <person name="Jiang F."/>
            <person name="Liu H."/>
            <person name="Zhao H."/>
            <person name="Xu D."/>
            <person name="Zhang Y."/>
        </authorList>
    </citation>
    <scope>NUCLEOTIDE SEQUENCE [LARGE SCALE GENOMIC DNA]</scope>
    <source>
        <strain evidence="2">cv. Niubang</strain>
    </source>
</reference>
<organism evidence="1 2">
    <name type="scientific">Arctium lappa</name>
    <name type="common">Greater burdock</name>
    <name type="synonym">Lappa major</name>
    <dbReference type="NCBI Taxonomy" id="4217"/>
    <lineage>
        <taxon>Eukaryota</taxon>
        <taxon>Viridiplantae</taxon>
        <taxon>Streptophyta</taxon>
        <taxon>Embryophyta</taxon>
        <taxon>Tracheophyta</taxon>
        <taxon>Spermatophyta</taxon>
        <taxon>Magnoliopsida</taxon>
        <taxon>eudicotyledons</taxon>
        <taxon>Gunneridae</taxon>
        <taxon>Pentapetalae</taxon>
        <taxon>asterids</taxon>
        <taxon>campanulids</taxon>
        <taxon>Asterales</taxon>
        <taxon>Asteraceae</taxon>
        <taxon>Carduoideae</taxon>
        <taxon>Cardueae</taxon>
        <taxon>Arctiinae</taxon>
        <taxon>Arctium</taxon>
    </lineage>
</organism>
<dbReference type="Proteomes" id="UP001055879">
    <property type="component" value="Linkage Group LG02"/>
</dbReference>
<dbReference type="EMBL" id="CM042048">
    <property type="protein sequence ID" value="KAI3757451.1"/>
    <property type="molecule type" value="Genomic_DNA"/>
</dbReference>
<sequence>MAIQNVATVTLLSQYMHKPTEDHWAALKRLLCYLAETSTQGDKDDYISTTGHIGAIMAAAVGVAVRTLLSVLGCLMVAVLVYTIATDGLPFRIELLTRWMAALLIDFYIHIAIIGAWVVYKESSWIMATVWVILLVCLGSVTTCGYIVLQFFKLTPEESSKDPLYFVLVRHQKRDVTEHRKGPSVVTARVIFAVLGCLMLGTLLYTLIVDGSPFRPELYTPWVVATLIDFYINVVPLAVWVAYKESSWMSAFLWILFLVCFGSITTCVYIVRQLFFLSPDQPISLILFSNNHRDLKSSNPPLMMVGGDE</sequence>
<name>A0ACB9EG84_ARCLA</name>
<keyword evidence="2" id="KW-1185">Reference proteome</keyword>
<protein>
    <submittedName>
        <fullName evidence="1">Uncharacterized protein</fullName>
    </submittedName>
</protein>
<comment type="caution">
    <text evidence="1">The sequence shown here is derived from an EMBL/GenBank/DDBJ whole genome shotgun (WGS) entry which is preliminary data.</text>
</comment>
<evidence type="ECO:0000313" key="1">
    <source>
        <dbReference type="EMBL" id="KAI3757451.1"/>
    </source>
</evidence>
<accession>A0ACB9EG84</accession>
<reference evidence="1 2" key="2">
    <citation type="journal article" date="2022" name="Mol. Ecol. Resour.">
        <title>The genomes of chicory, endive, great burdock and yacon provide insights into Asteraceae paleo-polyploidization history and plant inulin production.</title>
        <authorList>
            <person name="Fan W."/>
            <person name="Wang S."/>
            <person name="Wang H."/>
            <person name="Wang A."/>
            <person name="Jiang F."/>
            <person name="Liu H."/>
            <person name="Zhao H."/>
            <person name="Xu D."/>
            <person name="Zhang Y."/>
        </authorList>
    </citation>
    <scope>NUCLEOTIDE SEQUENCE [LARGE SCALE GENOMIC DNA]</scope>
    <source>
        <strain evidence="2">cv. Niubang</strain>
    </source>
</reference>
<gene>
    <name evidence="1" type="ORF">L6452_04988</name>
</gene>